<dbReference type="InterPro" id="IPR011701">
    <property type="entry name" value="MFS"/>
</dbReference>
<dbReference type="InterPro" id="IPR020846">
    <property type="entry name" value="MFS_dom"/>
</dbReference>
<evidence type="ECO:0000256" key="1">
    <source>
        <dbReference type="ARBA" id="ARBA00004141"/>
    </source>
</evidence>
<dbReference type="PROSITE" id="PS50850">
    <property type="entry name" value="MFS"/>
    <property type="match status" value="1"/>
</dbReference>
<dbReference type="PANTHER" id="PTHR43791:SF32">
    <property type="entry name" value="MAJOR FACILITATOR SUPERFAMILY (MFS) PROFILE DOMAIN-CONTAINING PROTEIN"/>
    <property type="match status" value="1"/>
</dbReference>
<feature type="transmembrane region" description="Helical" evidence="7">
    <location>
        <begin position="409"/>
        <end position="429"/>
    </location>
</feature>
<keyword evidence="3 7" id="KW-0812">Transmembrane</keyword>
<accession>A0ABR3P822</accession>
<dbReference type="Proteomes" id="UP001562354">
    <property type="component" value="Unassembled WGS sequence"/>
</dbReference>
<evidence type="ECO:0000256" key="4">
    <source>
        <dbReference type="ARBA" id="ARBA00022989"/>
    </source>
</evidence>
<feature type="compositionally biased region" description="Polar residues" evidence="6">
    <location>
        <begin position="12"/>
        <end position="24"/>
    </location>
</feature>
<feature type="transmembrane region" description="Helical" evidence="7">
    <location>
        <begin position="141"/>
        <end position="161"/>
    </location>
</feature>
<comment type="subcellular location">
    <subcellularLocation>
        <location evidence="1">Membrane</location>
        <topology evidence="1">Multi-pass membrane protein</topology>
    </subcellularLocation>
</comment>
<feature type="transmembrane region" description="Helical" evidence="7">
    <location>
        <begin position="173"/>
        <end position="192"/>
    </location>
</feature>
<dbReference type="GeneID" id="95976439"/>
<dbReference type="EMBL" id="JBFMKM010000012">
    <property type="protein sequence ID" value="KAL1302327.1"/>
    <property type="molecule type" value="Genomic_DNA"/>
</dbReference>
<evidence type="ECO:0000313" key="10">
    <source>
        <dbReference type="Proteomes" id="UP001562354"/>
    </source>
</evidence>
<feature type="domain" description="Major facilitator superfamily (MFS) profile" evidence="8">
    <location>
        <begin position="45"/>
        <end position="463"/>
    </location>
</feature>
<evidence type="ECO:0000256" key="5">
    <source>
        <dbReference type="ARBA" id="ARBA00023136"/>
    </source>
</evidence>
<dbReference type="PANTHER" id="PTHR43791">
    <property type="entry name" value="PERMEASE-RELATED"/>
    <property type="match status" value="1"/>
</dbReference>
<evidence type="ECO:0000256" key="6">
    <source>
        <dbReference type="SAM" id="MobiDB-lite"/>
    </source>
</evidence>
<organism evidence="9 10">
    <name type="scientific">Neodothiora populina</name>
    <dbReference type="NCBI Taxonomy" id="2781224"/>
    <lineage>
        <taxon>Eukaryota</taxon>
        <taxon>Fungi</taxon>
        <taxon>Dikarya</taxon>
        <taxon>Ascomycota</taxon>
        <taxon>Pezizomycotina</taxon>
        <taxon>Dothideomycetes</taxon>
        <taxon>Dothideomycetidae</taxon>
        <taxon>Dothideales</taxon>
        <taxon>Dothioraceae</taxon>
        <taxon>Neodothiora</taxon>
    </lineage>
</organism>
<comment type="caution">
    <text evidence="9">The sequence shown here is derived from an EMBL/GenBank/DDBJ whole genome shotgun (WGS) entry which is preliminary data.</text>
</comment>
<evidence type="ECO:0000259" key="8">
    <source>
        <dbReference type="PROSITE" id="PS50850"/>
    </source>
</evidence>
<keyword evidence="5 7" id="KW-0472">Membrane</keyword>
<sequence>MGKLSGEVIYDGTNSPPESESQSVTVQDWTDEEEKRVVRKLDFTVLPLLTIVFFFLQLDRTNMGNALTDNFLKDTGITQYQYNIGQQLLSAGIVILEIPSNLILYKVGPRVWISCQILAWGLVATFQAFQHGLGPYIATRFLLGLCEAGFIPGGLYVLSMYYKKSETSKRFSVYFFGNNFAAACTGLMAYGILQMRGVGGLAGWQWLFLLEGIMTICSGLLFMALMPKDPNHPKSFLGFTAFTEREQYILRQRVLHDDASKERKHDHISMKELGHILSNWRIYPHVIMGICGMAPVTTLSQYGPTLVKSFGYGRLRSNALSSVGPWIQIVLNFLSGYLADKTNRRGFVNLGGLSLWWGFTLGNLILADSKSREARYALLTCALAVQYIWHPVNGAWLSMNSRSPAERSVTMAMFVMSANLGGIVGAQIFQAEDAPHYKTGWTVIVCLISVAIVMNLFNNVQYRLSNRALAKAEANDALDEKVEGQALPEAGWRYKL</sequence>
<evidence type="ECO:0000313" key="9">
    <source>
        <dbReference type="EMBL" id="KAL1302327.1"/>
    </source>
</evidence>
<evidence type="ECO:0000256" key="7">
    <source>
        <dbReference type="SAM" id="Phobius"/>
    </source>
</evidence>
<feature type="transmembrane region" description="Helical" evidence="7">
    <location>
        <begin position="441"/>
        <end position="457"/>
    </location>
</feature>
<dbReference type="RefSeq" id="XP_069198603.1">
    <property type="nucleotide sequence ID" value="XM_069342097.1"/>
</dbReference>
<feature type="transmembrane region" description="Helical" evidence="7">
    <location>
        <begin position="346"/>
        <end position="365"/>
    </location>
</feature>
<keyword evidence="10" id="KW-1185">Reference proteome</keyword>
<reference evidence="9 10" key="1">
    <citation type="submission" date="2024-07" db="EMBL/GenBank/DDBJ databases">
        <title>Draft sequence of the Neodothiora populina.</title>
        <authorList>
            <person name="Drown D.D."/>
            <person name="Schuette U.S."/>
            <person name="Buechlein A.B."/>
            <person name="Rusch D.R."/>
            <person name="Winton L.W."/>
            <person name="Adams G.A."/>
        </authorList>
    </citation>
    <scope>NUCLEOTIDE SEQUENCE [LARGE SCALE GENOMIC DNA]</scope>
    <source>
        <strain evidence="9 10">CPC 39397</strain>
    </source>
</reference>
<dbReference type="Pfam" id="PF07690">
    <property type="entry name" value="MFS_1"/>
    <property type="match status" value="1"/>
</dbReference>
<feature type="transmembrane region" description="Helical" evidence="7">
    <location>
        <begin position="280"/>
        <end position="299"/>
    </location>
</feature>
<proteinExistence type="predicted"/>
<evidence type="ECO:0000256" key="3">
    <source>
        <dbReference type="ARBA" id="ARBA00022692"/>
    </source>
</evidence>
<feature type="region of interest" description="Disordered" evidence="6">
    <location>
        <begin position="1"/>
        <end position="24"/>
    </location>
</feature>
<keyword evidence="4 7" id="KW-1133">Transmembrane helix</keyword>
<dbReference type="SUPFAM" id="SSF103473">
    <property type="entry name" value="MFS general substrate transporter"/>
    <property type="match status" value="1"/>
</dbReference>
<feature type="transmembrane region" description="Helical" evidence="7">
    <location>
        <begin position="319"/>
        <end position="339"/>
    </location>
</feature>
<keyword evidence="2" id="KW-0813">Transport</keyword>
<evidence type="ECO:0000256" key="2">
    <source>
        <dbReference type="ARBA" id="ARBA00022448"/>
    </source>
</evidence>
<name>A0ABR3P822_9PEZI</name>
<feature type="transmembrane region" description="Helical" evidence="7">
    <location>
        <begin position="204"/>
        <end position="225"/>
    </location>
</feature>
<protein>
    <recommendedName>
        <fullName evidence="8">Major facilitator superfamily (MFS) profile domain-containing protein</fullName>
    </recommendedName>
</protein>
<feature type="transmembrane region" description="Helical" evidence="7">
    <location>
        <begin position="377"/>
        <end position="397"/>
    </location>
</feature>
<gene>
    <name evidence="9" type="ORF">AAFC00_002737</name>
</gene>
<dbReference type="Gene3D" id="1.20.1250.20">
    <property type="entry name" value="MFS general substrate transporter like domains"/>
    <property type="match status" value="2"/>
</dbReference>
<dbReference type="InterPro" id="IPR036259">
    <property type="entry name" value="MFS_trans_sf"/>
</dbReference>